<accession>A0A5N5H9V1</accession>
<protein>
    <submittedName>
        <fullName evidence="6">GDSL esterase/lipase</fullName>
    </submittedName>
</protein>
<dbReference type="PANTHER" id="PTHR22835">
    <property type="entry name" value="ZINC FINGER FYVE DOMAIN CONTAINING PROTEIN"/>
    <property type="match status" value="1"/>
</dbReference>
<evidence type="ECO:0000313" key="6">
    <source>
        <dbReference type="EMBL" id="KAB2624779.1"/>
    </source>
</evidence>
<comment type="caution">
    <text evidence="6">The sequence shown here is derived from an EMBL/GenBank/DDBJ whole genome shotgun (WGS) entry which is preliminary data.</text>
</comment>
<dbReference type="InterPro" id="IPR001087">
    <property type="entry name" value="GDSL"/>
</dbReference>
<evidence type="ECO:0000313" key="7">
    <source>
        <dbReference type="Proteomes" id="UP000327157"/>
    </source>
</evidence>
<dbReference type="Gene3D" id="3.40.50.1110">
    <property type="entry name" value="SGNH hydrolase"/>
    <property type="match status" value="2"/>
</dbReference>
<evidence type="ECO:0000256" key="4">
    <source>
        <dbReference type="ARBA" id="ARBA00023180"/>
    </source>
</evidence>
<keyword evidence="3" id="KW-0378">Hydrolase</keyword>
<dbReference type="InterPro" id="IPR035669">
    <property type="entry name" value="SGNH_plant_lipase-like"/>
</dbReference>
<evidence type="ECO:0000256" key="2">
    <source>
        <dbReference type="ARBA" id="ARBA00022729"/>
    </source>
</evidence>
<keyword evidence="4" id="KW-0325">Glycoprotein</keyword>
<gene>
    <name evidence="6" type="ORF">D8674_016439</name>
</gene>
<dbReference type="GO" id="GO:0016788">
    <property type="term" value="F:hydrolase activity, acting on ester bonds"/>
    <property type="evidence" value="ECO:0007669"/>
    <property type="project" value="InterPro"/>
</dbReference>
<comment type="similarity">
    <text evidence="1">Belongs to the 'GDSL' lipolytic enzyme family.</text>
</comment>
<dbReference type="OrthoDB" id="1600564at2759"/>
<keyword evidence="7" id="KW-1185">Reference proteome</keyword>
<feature type="signal peptide" evidence="5">
    <location>
        <begin position="1"/>
        <end position="29"/>
    </location>
</feature>
<sequence length="533" mass="58267">MESHSSRIQVVTTLLSLTSSLAPIPLVLASTSCKFPAIFNFGDSNSDTGGFSAVFGQAGPPHANLATLSPTVRTPNTTLRQSGISPISLDVQYDEFYDVPSSRSQIVRRSNSIKVVNAVGKKQIKKDPLSSSLYKNKASLSLSLYTQHMEFVFLKHHVLFGLVIWATLLPSPGICTGPCSFPAIFNFGDSNSDTGGLSAAFGQAPYPNGETYFHVPSGRFSDGRLVIDFIAEGLGLPHLSAFLDSIGSNFSHGANFATAGSTVIFPNTTISQSGASPISLDVQLLQFSDFHTRSQIYRTKGELFEKSLPKEEYFSQALYTFDIAQNDITAGYKLNWTAEQVKAYLPYVLTQLSNAIKSVYGQGGRSFWIHNTGPLGCLPYVLVRFVTDPAQINKYGCADQINEVAQFFNQRLKEAVVQLKKDLPLAAITYVDVYSVKYTLITQAKKYGFENPLIACCGHGGKYNFDRYAKCGAKKIINGTETLIAKSCDDPTVRINWDGTHFTEAANKWIFQQIVNGSFSDPPNPLKTACRCS</sequence>
<evidence type="ECO:0000256" key="5">
    <source>
        <dbReference type="SAM" id="SignalP"/>
    </source>
</evidence>
<dbReference type="InterPro" id="IPR036514">
    <property type="entry name" value="SGNH_hydro_sf"/>
</dbReference>
<dbReference type="PANTHER" id="PTHR22835:SF117">
    <property type="entry name" value="GDSL-LIKE LIPASE_ACYLHYDROLASE"/>
    <property type="match status" value="1"/>
</dbReference>
<organism evidence="6 7">
    <name type="scientific">Pyrus ussuriensis x Pyrus communis</name>
    <dbReference type="NCBI Taxonomy" id="2448454"/>
    <lineage>
        <taxon>Eukaryota</taxon>
        <taxon>Viridiplantae</taxon>
        <taxon>Streptophyta</taxon>
        <taxon>Embryophyta</taxon>
        <taxon>Tracheophyta</taxon>
        <taxon>Spermatophyta</taxon>
        <taxon>Magnoliopsida</taxon>
        <taxon>eudicotyledons</taxon>
        <taxon>Gunneridae</taxon>
        <taxon>Pentapetalae</taxon>
        <taxon>rosids</taxon>
        <taxon>fabids</taxon>
        <taxon>Rosales</taxon>
        <taxon>Rosaceae</taxon>
        <taxon>Amygdaloideae</taxon>
        <taxon>Maleae</taxon>
        <taxon>Pyrus</taxon>
    </lineage>
</organism>
<dbReference type="CDD" id="cd01837">
    <property type="entry name" value="SGNH_plant_lipase_like"/>
    <property type="match status" value="1"/>
</dbReference>
<reference evidence="6 7" key="1">
    <citation type="submission" date="2019-09" db="EMBL/GenBank/DDBJ databases">
        <authorList>
            <person name="Ou C."/>
        </authorList>
    </citation>
    <scope>NUCLEOTIDE SEQUENCE [LARGE SCALE GENOMIC DNA]</scope>
    <source>
        <strain evidence="6">S2</strain>
        <tissue evidence="6">Leaf</tissue>
    </source>
</reference>
<name>A0A5N5H9V1_9ROSA</name>
<feature type="chain" id="PRO_5024282769" evidence="5">
    <location>
        <begin position="30"/>
        <end position="533"/>
    </location>
</feature>
<dbReference type="Proteomes" id="UP000327157">
    <property type="component" value="Chromosome 16"/>
</dbReference>
<keyword evidence="2 5" id="KW-0732">Signal</keyword>
<dbReference type="EMBL" id="SMOL01000160">
    <property type="protein sequence ID" value="KAB2624779.1"/>
    <property type="molecule type" value="Genomic_DNA"/>
</dbReference>
<evidence type="ECO:0000256" key="3">
    <source>
        <dbReference type="ARBA" id="ARBA00022801"/>
    </source>
</evidence>
<reference evidence="6 7" key="3">
    <citation type="submission" date="2019-11" db="EMBL/GenBank/DDBJ databases">
        <title>A de novo genome assembly of a pear dwarfing rootstock.</title>
        <authorList>
            <person name="Wang F."/>
            <person name="Wang J."/>
            <person name="Li S."/>
            <person name="Zhang Y."/>
            <person name="Fang M."/>
            <person name="Ma L."/>
            <person name="Zhao Y."/>
            <person name="Jiang S."/>
        </authorList>
    </citation>
    <scope>NUCLEOTIDE SEQUENCE [LARGE SCALE GENOMIC DNA]</scope>
    <source>
        <strain evidence="6">S2</strain>
        <tissue evidence="6">Leaf</tissue>
    </source>
</reference>
<dbReference type="Pfam" id="PF00657">
    <property type="entry name" value="Lipase_GDSL"/>
    <property type="match status" value="1"/>
</dbReference>
<proteinExistence type="inferred from homology"/>
<dbReference type="PROSITE" id="PS51257">
    <property type="entry name" value="PROKAR_LIPOPROTEIN"/>
    <property type="match status" value="1"/>
</dbReference>
<reference evidence="7" key="2">
    <citation type="submission" date="2019-10" db="EMBL/GenBank/DDBJ databases">
        <title>A de novo genome assembly of a pear dwarfing rootstock.</title>
        <authorList>
            <person name="Wang F."/>
            <person name="Wang J."/>
            <person name="Li S."/>
            <person name="Zhang Y."/>
            <person name="Fang M."/>
            <person name="Ma L."/>
            <person name="Zhao Y."/>
            <person name="Jiang S."/>
        </authorList>
    </citation>
    <scope>NUCLEOTIDE SEQUENCE [LARGE SCALE GENOMIC DNA]</scope>
</reference>
<evidence type="ECO:0000256" key="1">
    <source>
        <dbReference type="ARBA" id="ARBA00008668"/>
    </source>
</evidence>
<dbReference type="AlphaFoldDB" id="A0A5N5H9V1"/>